<keyword evidence="5" id="KW-1185">Reference proteome</keyword>
<proteinExistence type="inferred from homology"/>
<organism evidence="4 5">
    <name type="scientific">Favolaschia claudopus</name>
    <dbReference type="NCBI Taxonomy" id="2862362"/>
    <lineage>
        <taxon>Eukaryota</taxon>
        <taxon>Fungi</taxon>
        <taxon>Dikarya</taxon>
        <taxon>Basidiomycota</taxon>
        <taxon>Agaricomycotina</taxon>
        <taxon>Agaricomycetes</taxon>
        <taxon>Agaricomycetidae</taxon>
        <taxon>Agaricales</taxon>
        <taxon>Marasmiineae</taxon>
        <taxon>Mycenaceae</taxon>
        <taxon>Favolaschia</taxon>
    </lineage>
</organism>
<sequence length="358" mass="40115">MDTRTSIDLVVVTGGTGHVGAMVIHQLLNVGYSVRATARPTKVDTLKDTHPNANGRLEVVEMNDLVADAGKWPEILQGVDAVIHVAAPVYHPGTTSEYIYASANVGTQKLLDAVAQSSVKRFVLTSPLGVFFNPDFSSLFDHVVYDHNTWSPLEDFDPKEHDPSYAYIASKITSEKLVWKAADKSPQIDFTTILPSTVYGWFLKNYPVPKSVSEFNANKFLYQLIEKGVRFPEYPLTDLVHNRDVAKAHVLALTAPVLPKGQRKRFIVSQGNMTWVQAIAFLQEPETVEKFRAREHDILSRLPDVSMAGMQSQFKVDRTLTESVLGMKQEDYVPWQEILLEVVPAMMDWEQSHSDLVC</sequence>
<comment type="similarity">
    <text evidence="2">Belongs to the NAD(P)-dependent epimerase/dehydratase family. Dihydroflavonol-4-reductase subfamily.</text>
</comment>
<accession>A0AAW0BK92</accession>
<dbReference type="SUPFAM" id="SSF51735">
    <property type="entry name" value="NAD(P)-binding Rossmann-fold domains"/>
    <property type="match status" value="1"/>
</dbReference>
<keyword evidence="1" id="KW-0560">Oxidoreductase</keyword>
<feature type="domain" description="NAD-dependent epimerase/dehydratase" evidence="3">
    <location>
        <begin position="10"/>
        <end position="257"/>
    </location>
</feature>
<evidence type="ECO:0000259" key="3">
    <source>
        <dbReference type="Pfam" id="PF01370"/>
    </source>
</evidence>
<gene>
    <name evidence="4" type="ORF">R3P38DRAFT_2942683</name>
</gene>
<evidence type="ECO:0000256" key="1">
    <source>
        <dbReference type="ARBA" id="ARBA00023002"/>
    </source>
</evidence>
<protein>
    <submittedName>
        <fullName evidence="4">NAD dependent epimerase/dehydratase</fullName>
    </submittedName>
</protein>
<dbReference type="AlphaFoldDB" id="A0AAW0BK92"/>
<dbReference type="Gene3D" id="3.40.50.720">
    <property type="entry name" value="NAD(P)-binding Rossmann-like Domain"/>
    <property type="match status" value="1"/>
</dbReference>
<dbReference type="InterPro" id="IPR036291">
    <property type="entry name" value="NAD(P)-bd_dom_sf"/>
</dbReference>
<evidence type="ECO:0000256" key="2">
    <source>
        <dbReference type="ARBA" id="ARBA00023445"/>
    </source>
</evidence>
<dbReference type="GO" id="GO:0016616">
    <property type="term" value="F:oxidoreductase activity, acting on the CH-OH group of donors, NAD or NADP as acceptor"/>
    <property type="evidence" value="ECO:0007669"/>
    <property type="project" value="TreeGrafter"/>
</dbReference>
<comment type="caution">
    <text evidence="4">The sequence shown here is derived from an EMBL/GenBank/DDBJ whole genome shotgun (WGS) entry which is preliminary data.</text>
</comment>
<dbReference type="InterPro" id="IPR050425">
    <property type="entry name" value="NAD(P)_dehydrat-like"/>
</dbReference>
<dbReference type="Pfam" id="PF01370">
    <property type="entry name" value="Epimerase"/>
    <property type="match status" value="1"/>
</dbReference>
<evidence type="ECO:0000313" key="5">
    <source>
        <dbReference type="Proteomes" id="UP001362999"/>
    </source>
</evidence>
<name>A0AAW0BK92_9AGAR</name>
<dbReference type="PANTHER" id="PTHR10366">
    <property type="entry name" value="NAD DEPENDENT EPIMERASE/DEHYDRATASE"/>
    <property type="match status" value="1"/>
</dbReference>
<dbReference type="PANTHER" id="PTHR10366:SF564">
    <property type="entry name" value="STEROL-4-ALPHA-CARBOXYLATE 3-DEHYDROGENASE, DECARBOXYLATING"/>
    <property type="match status" value="1"/>
</dbReference>
<dbReference type="EMBL" id="JAWWNJ010000031">
    <property type="protein sequence ID" value="KAK7026581.1"/>
    <property type="molecule type" value="Genomic_DNA"/>
</dbReference>
<reference evidence="4 5" key="1">
    <citation type="journal article" date="2024" name="J Genomics">
        <title>Draft genome sequencing and assembly of Favolaschia claudopus CIRM-BRFM 2984 isolated from oak limbs.</title>
        <authorList>
            <person name="Navarro D."/>
            <person name="Drula E."/>
            <person name="Chaduli D."/>
            <person name="Cazenave R."/>
            <person name="Ahrendt S."/>
            <person name="Wang J."/>
            <person name="Lipzen A."/>
            <person name="Daum C."/>
            <person name="Barry K."/>
            <person name="Grigoriev I.V."/>
            <person name="Favel A."/>
            <person name="Rosso M.N."/>
            <person name="Martin F."/>
        </authorList>
    </citation>
    <scope>NUCLEOTIDE SEQUENCE [LARGE SCALE GENOMIC DNA]</scope>
    <source>
        <strain evidence="4 5">CIRM-BRFM 2984</strain>
    </source>
</reference>
<dbReference type="InterPro" id="IPR001509">
    <property type="entry name" value="Epimerase_deHydtase"/>
</dbReference>
<evidence type="ECO:0000313" key="4">
    <source>
        <dbReference type="EMBL" id="KAK7026581.1"/>
    </source>
</evidence>
<dbReference type="Proteomes" id="UP001362999">
    <property type="component" value="Unassembled WGS sequence"/>
</dbReference>